<feature type="compositionally biased region" description="Acidic residues" evidence="12">
    <location>
        <begin position="130"/>
        <end position="143"/>
    </location>
</feature>
<keyword evidence="7" id="KW-0325">Glycoprotein</keyword>
<dbReference type="WBParaSite" id="maker-uti_cns_0048138-snap-gene-0.4-mRNA-1">
    <property type="protein sequence ID" value="maker-uti_cns_0048138-snap-gene-0.4-mRNA-1"/>
    <property type="gene ID" value="maker-uti_cns_0048138-snap-gene-0.4"/>
</dbReference>
<keyword evidence="4" id="KW-0677">Repeat</keyword>
<evidence type="ECO:0000256" key="4">
    <source>
        <dbReference type="ARBA" id="ARBA00022737"/>
    </source>
</evidence>
<feature type="region of interest" description="Disordered" evidence="12">
    <location>
        <begin position="609"/>
        <end position="635"/>
    </location>
</feature>
<name>A0A1I8JJB8_9PLAT</name>
<dbReference type="Pfam" id="PF13202">
    <property type="entry name" value="EF-hand_5"/>
    <property type="match status" value="1"/>
</dbReference>
<dbReference type="InterPro" id="IPR001478">
    <property type="entry name" value="PDZ"/>
</dbReference>
<dbReference type="SUPFAM" id="SSF50156">
    <property type="entry name" value="PDZ domain-like"/>
    <property type="match status" value="1"/>
</dbReference>
<feature type="domain" description="PDZ" evidence="14">
    <location>
        <begin position="516"/>
        <end position="599"/>
    </location>
</feature>
<keyword evidence="2" id="KW-0479">Metal-binding</keyword>
<evidence type="ECO:0000256" key="7">
    <source>
        <dbReference type="ARBA" id="ARBA00023180"/>
    </source>
</evidence>
<feature type="compositionally biased region" description="Basic and acidic residues" evidence="12">
    <location>
        <begin position="663"/>
        <end position="673"/>
    </location>
</feature>
<keyword evidence="3" id="KW-0732">Signal</keyword>
<evidence type="ECO:0000256" key="8">
    <source>
        <dbReference type="ARBA" id="ARBA00023186"/>
    </source>
</evidence>
<dbReference type="GO" id="GO:0015031">
    <property type="term" value="P:protein transport"/>
    <property type="evidence" value="ECO:0007669"/>
    <property type="project" value="UniProtKB-ARBA"/>
</dbReference>
<feature type="domain" description="EF-hand" evidence="15">
    <location>
        <begin position="388"/>
        <end position="423"/>
    </location>
</feature>
<evidence type="ECO:0000256" key="12">
    <source>
        <dbReference type="SAM" id="MobiDB-lite"/>
    </source>
</evidence>
<comment type="function">
    <text evidence="9">Probable molecular chaperone assisting protein biosynthesis and transport in the endoplasmic reticulum. Required for the proper biosynthesis and transport of pulmonary surfactant-associated protein A/SP-A, pulmonary surfactant-associated protein D/SP-D and the lipid transporter ABCA3. By regulating both the proper expression and the degradation through the endoplasmic reticulum-associated protein degradation pathway of these proteins plays a crucial role in pulmonary surfactant homeostasis. Has an anti-fibrotic activity by negatively regulating the secretion of type I and type III collagens. This calcium-binding protein also transiently associates with immature PCSK6 and regulates its secretion.</text>
</comment>
<evidence type="ECO:0000256" key="9">
    <source>
        <dbReference type="ARBA" id="ARBA00056975"/>
    </source>
</evidence>
<dbReference type="PROSITE" id="PS50222">
    <property type="entry name" value="EF_HAND_2"/>
    <property type="match status" value="3"/>
</dbReference>
<dbReference type="Pfam" id="PF00595">
    <property type="entry name" value="PDZ"/>
    <property type="match status" value="1"/>
</dbReference>
<dbReference type="InterPro" id="IPR002048">
    <property type="entry name" value="EF_hand_dom"/>
</dbReference>
<proteinExistence type="predicted"/>
<dbReference type="FunFam" id="1.10.238.10:FF:000104">
    <property type="entry name" value="calumenin isoform X1"/>
    <property type="match status" value="1"/>
</dbReference>
<feature type="region of interest" description="Disordered" evidence="12">
    <location>
        <begin position="647"/>
        <end position="689"/>
    </location>
</feature>
<keyword evidence="8" id="KW-0143">Chaperone</keyword>
<feature type="region of interest" description="Disordered" evidence="12">
    <location>
        <begin position="481"/>
        <end position="508"/>
    </location>
</feature>
<feature type="domain" description="EF-hand" evidence="15">
    <location>
        <begin position="306"/>
        <end position="341"/>
    </location>
</feature>
<dbReference type="Gene3D" id="2.30.42.10">
    <property type="match status" value="1"/>
</dbReference>
<protein>
    <recommendedName>
        <fullName evidence="11">Reticulocalbin-3</fullName>
    </recommendedName>
</protein>
<dbReference type="InterPro" id="IPR018247">
    <property type="entry name" value="EF_Hand_1_Ca_BS"/>
</dbReference>
<dbReference type="GO" id="GO:0005509">
    <property type="term" value="F:calcium ion binding"/>
    <property type="evidence" value="ECO:0007669"/>
    <property type="project" value="InterPro"/>
</dbReference>
<dbReference type="AlphaFoldDB" id="A0A1I8JJB8"/>
<evidence type="ECO:0000256" key="10">
    <source>
        <dbReference type="ARBA" id="ARBA00063143"/>
    </source>
</evidence>
<sequence>LPKSPRPRETRMSNRSAELEPALRPLTLGHVGFPSHPSERGLNTDSATVRLILHLHSVFKRYLGKFQCAKSTRMSRSLPLRLPVLLALLLALTTLAAAAGEGSGNSEGRDGRRRDSRVHDAPPSDAEHHDDDDDGDDAEDGEGDRDGGRRKRRHDARYDHESFLGRDESRRLDEMSPEESQKKLAELFAKVDKNNDTKLSLDEMEAWLAEIAHQEREKQAESRFHSIKAAISAKDMNSSLSLEDWKKAMHHEVIGDEPADKETEATFAQTMAKDAARWVKADANADKKLDKAEFADFMFAEHSPRMKDVVVQEALNASDVNRDGRIDLAEYMRELFPDYEKEKREGKKLPKWVVKEEEFFKMNLDLNKDGSLDADEVYKWIVPEDIDHSKRESKHLFEAADEDRDKFLSKDEVMKNWETFVGHRATHYGEFAPSSHDELCSHPPPALLEADTPALPGNGGCGLGDVQVKGGMSLLLLQPPHSPAGPQPPTAAGIAQGTRKAAGEHSSAMDPQGYVVINLRRHSSDKSWGFAVQGGSDMGLPVFVHKITRNGIAHKSGLEPGDVIVKICQTWCADFSHGQVKAEILRAGNELDFTVKKRGFNVAAYAAQTAPSEQQQQRQSEVSEEHVWRHGGPTFKNVVPKTYQILESQLPQSEAAGPSPASYKDRSMEEHSPYLKAQGPTIQRAFGEQ</sequence>
<feature type="compositionally biased region" description="Basic and acidic residues" evidence="12">
    <location>
        <begin position="107"/>
        <end position="129"/>
    </location>
</feature>
<dbReference type="PROSITE" id="PS50106">
    <property type="entry name" value="PDZ"/>
    <property type="match status" value="1"/>
</dbReference>
<dbReference type="SUPFAM" id="SSF47473">
    <property type="entry name" value="EF-hand"/>
    <property type="match status" value="2"/>
</dbReference>
<keyword evidence="13" id="KW-1133">Transmembrane helix</keyword>
<evidence type="ECO:0000256" key="6">
    <source>
        <dbReference type="ARBA" id="ARBA00022837"/>
    </source>
</evidence>
<dbReference type="PROSITE" id="PS00018">
    <property type="entry name" value="EF_HAND_1"/>
    <property type="match status" value="4"/>
</dbReference>
<evidence type="ECO:0000313" key="16">
    <source>
        <dbReference type="Proteomes" id="UP000095280"/>
    </source>
</evidence>
<evidence type="ECO:0000256" key="2">
    <source>
        <dbReference type="ARBA" id="ARBA00022723"/>
    </source>
</evidence>
<evidence type="ECO:0000256" key="3">
    <source>
        <dbReference type="ARBA" id="ARBA00022729"/>
    </source>
</evidence>
<keyword evidence="6" id="KW-0106">Calcium</keyword>
<feature type="region of interest" description="Disordered" evidence="12">
    <location>
        <begin position="100"/>
        <end position="156"/>
    </location>
</feature>
<dbReference type="InterPro" id="IPR011992">
    <property type="entry name" value="EF-hand-dom_pair"/>
</dbReference>
<comment type="subunit">
    <text evidence="10">Interacts with PCSK6 (immature form including the propeptide); probably involved in the maturation and the secretion of PCSK6.</text>
</comment>
<evidence type="ECO:0000256" key="5">
    <source>
        <dbReference type="ARBA" id="ARBA00022824"/>
    </source>
</evidence>
<evidence type="ECO:0000313" key="17">
    <source>
        <dbReference type="WBParaSite" id="maker-uti_cns_0048138-snap-gene-0.4-mRNA-1"/>
    </source>
</evidence>
<dbReference type="PANTHER" id="PTHR10827">
    <property type="entry name" value="RETICULOCALBIN"/>
    <property type="match status" value="1"/>
</dbReference>
<keyword evidence="16" id="KW-1185">Reference proteome</keyword>
<dbReference type="PANTHER" id="PTHR10827:SF52">
    <property type="entry name" value="IP16409P"/>
    <property type="match status" value="1"/>
</dbReference>
<keyword evidence="13" id="KW-0812">Transmembrane</keyword>
<accession>A0A1I8JJB8</accession>
<dbReference type="GO" id="GO:0005788">
    <property type="term" value="C:endoplasmic reticulum lumen"/>
    <property type="evidence" value="ECO:0007669"/>
    <property type="project" value="UniProtKB-SubCell"/>
</dbReference>
<comment type="subcellular location">
    <subcellularLocation>
        <location evidence="1">Endoplasmic reticulum lumen</location>
    </subcellularLocation>
</comment>
<evidence type="ECO:0000256" key="1">
    <source>
        <dbReference type="ARBA" id="ARBA00004319"/>
    </source>
</evidence>
<dbReference type="SMART" id="SM00228">
    <property type="entry name" value="PDZ"/>
    <property type="match status" value="1"/>
</dbReference>
<evidence type="ECO:0000259" key="15">
    <source>
        <dbReference type="PROSITE" id="PS50222"/>
    </source>
</evidence>
<dbReference type="InterPro" id="IPR036034">
    <property type="entry name" value="PDZ_sf"/>
</dbReference>
<keyword evidence="5" id="KW-0256">Endoplasmic reticulum</keyword>
<dbReference type="Proteomes" id="UP000095280">
    <property type="component" value="Unplaced"/>
</dbReference>
<keyword evidence="13" id="KW-0472">Membrane</keyword>
<dbReference type="Gene3D" id="1.10.238.10">
    <property type="entry name" value="EF-hand"/>
    <property type="match status" value="2"/>
</dbReference>
<evidence type="ECO:0000256" key="13">
    <source>
        <dbReference type="SAM" id="Phobius"/>
    </source>
</evidence>
<evidence type="ECO:0000256" key="11">
    <source>
        <dbReference type="ARBA" id="ARBA00072696"/>
    </source>
</evidence>
<feature type="domain" description="EF-hand" evidence="15">
    <location>
        <begin position="179"/>
        <end position="214"/>
    </location>
</feature>
<feature type="transmembrane region" description="Helical" evidence="13">
    <location>
        <begin position="80"/>
        <end position="99"/>
    </location>
</feature>
<organism evidence="16 17">
    <name type="scientific">Macrostomum lignano</name>
    <dbReference type="NCBI Taxonomy" id="282301"/>
    <lineage>
        <taxon>Eukaryota</taxon>
        <taxon>Metazoa</taxon>
        <taxon>Spiralia</taxon>
        <taxon>Lophotrochozoa</taxon>
        <taxon>Platyhelminthes</taxon>
        <taxon>Rhabditophora</taxon>
        <taxon>Macrostomorpha</taxon>
        <taxon>Macrostomida</taxon>
        <taxon>Macrostomidae</taxon>
        <taxon>Macrostomum</taxon>
    </lineage>
</organism>
<evidence type="ECO:0000259" key="14">
    <source>
        <dbReference type="PROSITE" id="PS50106"/>
    </source>
</evidence>
<dbReference type="CDD" id="cd23068">
    <property type="entry name" value="PDZ_ZASP52-like"/>
    <property type="match status" value="1"/>
</dbReference>
<dbReference type="SMART" id="SM00054">
    <property type="entry name" value="EFh"/>
    <property type="match status" value="4"/>
</dbReference>
<reference evidence="17" key="1">
    <citation type="submission" date="2016-11" db="UniProtKB">
        <authorList>
            <consortium name="WormBaseParasite"/>
        </authorList>
    </citation>
    <scope>IDENTIFICATION</scope>
</reference>